<organism evidence="1 2">
    <name type="scientific">Actinoallomurus liliacearum</name>
    <dbReference type="NCBI Taxonomy" id="1080073"/>
    <lineage>
        <taxon>Bacteria</taxon>
        <taxon>Bacillati</taxon>
        <taxon>Actinomycetota</taxon>
        <taxon>Actinomycetes</taxon>
        <taxon>Streptosporangiales</taxon>
        <taxon>Thermomonosporaceae</taxon>
        <taxon>Actinoallomurus</taxon>
    </lineage>
</organism>
<name>A0ABP8TGX1_9ACTN</name>
<sequence length="152" mass="17468">MAKRKPKKQVFAPDIKTKEVPTRSVLPGAETSDSRICWRFCHVDHDGPWGFEKVDPQTLRWLMERLSSVESMTINQLFHSGGYPGADYDVASIPNAVALGRLEEIGLSDMTKIHRLRFTGTARLYGFLIDHVFHVVWWDPNHEVWPSKLKHT</sequence>
<accession>A0ABP8TGX1</accession>
<protein>
    <submittedName>
        <fullName evidence="1">Uncharacterized protein</fullName>
    </submittedName>
</protein>
<dbReference type="RefSeq" id="WP_345353990.1">
    <property type="nucleotide sequence ID" value="NZ_BAABHJ010000008.1"/>
</dbReference>
<proteinExistence type="predicted"/>
<dbReference type="Proteomes" id="UP001500212">
    <property type="component" value="Unassembled WGS sequence"/>
</dbReference>
<keyword evidence="2" id="KW-1185">Reference proteome</keyword>
<gene>
    <name evidence="1" type="ORF">GCM10023195_30840</name>
</gene>
<evidence type="ECO:0000313" key="1">
    <source>
        <dbReference type="EMBL" id="GAA4607985.1"/>
    </source>
</evidence>
<evidence type="ECO:0000313" key="2">
    <source>
        <dbReference type="Proteomes" id="UP001500212"/>
    </source>
</evidence>
<reference evidence="2" key="1">
    <citation type="journal article" date="2019" name="Int. J. Syst. Evol. Microbiol.">
        <title>The Global Catalogue of Microorganisms (GCM) 10K type strain sequencing project: providing services to taxonomists for standard genome sequencing and annotation.</title>
        <authorList>
            <consortium name="The Broad Institute Genomics Platform"/>
            <consortium name="The Broad Institute Genome Sequencing Center for Infectious Disease"/>
            <person name="Wu L."/>
            <person name="Ma J."/>
        </authorList>
    </citation>
    <scope>NUCLEOTIDE SEQUENCE [LARGE SCALE GENOMIC DNA]</scope>
    <source>
        <strain evidence="2">JCM 17938</strain>
    </source>
</reference>
<comment type="caution">
    <text evidence="1">The sequence shown here is derived from an EMBL/GenBank/DDBJ whole genome shotgun (WGS) entry which is preliminary data.</text>
</comment>
<dbReference type="EMBL" id="BAABHJ010000008">
    <property type="protein sequence ID" value="GAA4607985.1"/>
    <property type="molecule type" value="Genomic_DNA"/>
</dbReference>